<dbReference type="Proteomes" id="UP000295257">
    <property type="component" value="Unassembled WGS sequence"/>
</dbReference>
<evidence type="ECO:0000256" key="6">
    <source>
        <dbReference type="ARBA" id="ARBA00023136"/>
    </source>
</evidence>
<evidence type="ECO:0000256" key="4">
    <source>
        <dbReference type="ARBA" id="ARBA00022692"/>
    </source>
</evidence>
<keyword evidence="3" id="KW-1003">Cell membrane</keyword>
<comment type="caution">
    <text evidence="9">The sequence shown here is derived from an EMBL/GenBank/DDBJ whole genome shotgun (WGS) entry which is preliminary data.</text>
</comment>
<organism evidence="9 10">
    <name type="scientific">Companilactobacillus farciminis</name>
    <dbReference type="NCBI Taxonomy" id="1612"/>
    <lineage>
        <taxon>Bacteria</taxon>
        <taxon>Bacillati</taxon>
        <taxon>Bacillota</taxon>
        <taxon>Bacilli</taxon>
        <taxon>Lactobacillales</taxon>
        <taxon>Lactobacillaceae</taxon>
        <taxon>Companilactobacillus</taxon>
    </lineage>
</organism>
<feature type="transmembrane region" description="Helical" evidence="7">
    <location>
        <begin position="46"/>
        <end position="65"/>
    </location>
</feature>
<evidence type="ECO:0000313" key="10">
    <source>
        <dbReference type="Proteomes" id="UP000295257"/>
    </source>
</evidence>
<reference evidence="9 10" key="1">
    <citation type="journal article" date="2019" name="Appl. Microbiol. Biotechnol.">
        <title>Uncovering carbohydrate metabolism through a genotype-phenotype association study of 56 lactic acid bacteria genomes.</title>
        <authorList>
            <person name="Buron-Moles G."/>
            <person name="Chailyan A."/>
            <person name="Dolejs I."/>
            <person name="Forster J."/>
            <person name="Miks M.H."/>
        </authorList>
    </citation>
    <scope>NUCLEOTIDE SEQUENCE [LARGE SCALE GENOMIC DNA]</scope>
    <source>
        <strain evidence="9 10">ATCC 29644</strain>
    </source>
</reference>
<dbReference type="STRING" id="1612.ABB44_07815"/>
<feature type="transmembrane region" description="Helical" evidence="7">
    <location>
        <begin position="329"/>
        <end position="347"/>
    </location>
</feature>
<evidence type="ECO:0000256" key="1">
    <source>
        <dbReference type="ARBA" id="ARBA00004651"/>
    </source>
</evidence>
<dbReference type="PANTHER" id="PTHR23501">
    <property type="entry name" value="MAJOR FACILITATOR SUPERFAMILY"/>
    <property type="match status" value="1"/>
</dbReference>
<dbReference type="InterPro" id="IPR004638">
    <property type="entry name" value="EmrB-like"/>
</dbReference>
<dbReference type="CDD" id="cd17502">
    <property type="entry name" value="MFS_Azr1_MDR_like"/>
    <property type="match status" value="1"/>
</dbReference>
<evidence type="ECO:0000256" key="3">
    <source>
        <dbReference type="ARBA" id="ARBA00022475"/>
    </source>
</evidence>
<evidence type="ECO:0000256" key="5">
    <source>
        <dbReference type="ARBA" id="ARBA00022989"/>
    </source>
</evidence>
<dbReference type="PROSITE" id="PS50850">
    <property type="entry name" value="MFS"/>
    <property type="match status" value="1"/>
</dbReference>
<keyword evidence="6 7" id="KW-0472">Membrane</keyword>
<dbReference type="PANTHER" id="PTHR23501:SF191">
    <property type="entry name" value="VACUOLAR BASIC AMINO ACID TRANSPORTER 4"/>
    <property type="match status" value="1"/>
</dbReference>
<dbReference type="PRINTS" id="PR01036">
    <property type="entry name" value="TCRTETB"/>
</dbReference>
<dbReference type="Gene3D" id="1.20.1720.10">
    <property type="entry name" value="Multidrug resistance protein D"/>
    <property type="match status" value="1"/>
</dbReference>
<feature type="transmembrane region" description="Helical" evidence="7">
    <location>
        <begin position="9"/>
        <end position="34"/>
    </location>
</feature>
<dbReference type="OrthoDB" id="9816041at2"/>
<feature type="transmembrane region" description="Helical" evidence="7">
    <location>
        <begin position="296"/>
        <end position="317"/>
    </location>
</feature>
<dbReference type="Pfam" id="PF07690">
    <property type="entry name" value="MFS_1"/>
    <property type="match status" value="1"/>
</dbReference>
<gene>
    <name evidence="9" type="ORF">C5L30_000307</name>
</gene>
<feature type="transmembrane region" description="Helical" evidence="7">
    <location>
        <begin position="102"/>
        <end position="124"/>
    </location>
</feature>
<dbReference type="GO" id="GO:0022857">
    <property type="term" value="F:transmembrane transporter activity"/>
    <property type="evidence" value="ECO:0007669"/>
    <property type="project" value="InterPro"/>
</dbReference>
<evidence type="ECO:0000259" key="8">
    <source>
        <dbReference type="PROSITE" id="PS50850"/>
    </source>
</evidence>
<dbReference type="InterPro" id="IPR036259">
    <property type="entry name" value="MFS_trans_sf"/>
</dbReference>
<dbReference type="NCBIfam" id="TIGR00711">
    <property type="entry name" value="efflux_EmrB"/>
    <property type="match status" value="1"/>
</dbReference>
<keyword evidence="5 7" id="KW-1133">Transmembrane helix</keyword>
<dbReference type="RefSeq" id="WP_010019198.1">
    <property type="nucleotide sequence ID" value="NZ_CP162899.1"/>
</dbReference>
<dbReference type="InterPro" id="IPR020846">
    <property type="entry name" value="MFS_dom"/>
</dbReference>
<dbReference type="Gene3D" id="1.20.1250.20">
    <property type="entry name" value="MFS general substrate transporter like domains"/>
    <property type="match status" value="1"/>
</dbReference>
<proteinExistence type="predicted"/>
<feature type="transmembrane region" description="Helical" evidence="7">
    <location>
        <begin position="455"/>
        <end position="480"/>
    </location>
</feature>
<dbReference type="EMBL" id="PUFN01000004">
    <property type="protein sequence ID" value="TDG74591.1"/>
    <property type="molecule type" value="Genomic_DNA"/>
</dbReference>
<protein>
    <recommendedName>
        <fullName evidence="8">Major facilitator superfamily (MFS) profile domain-containing protein</fullName>
    </recommendedName>
</protein>
<feature type="domain" description="Major facilitator superfamily (MFS) profile" evidence="8">
    <location>
        <begin position="12"/>
        <end position="486"/>
    </location>
</feature>
<evidence type="ECO:0000256" key="7">
    <source>
        <dbReference type="SAM" id="Phobius"/>
    </source>
</evidence>
<comment type="subcellular location">
    <subcellularLocation>
        <location evidence="1">Cell membrane</location>
        <topology evidence="1">Multi-pass membrane protein</topology>
    </subcellularLocation>
</comment>
<keyword evidence="4 7" id="KW-0812">Transmembrane</keyword>
<sequence>MAQNKQSNVVIVTIAVFIATFMTAIEGTIVSTAMPTIIGSLHGVSLMNWVFSIYLLMTAVATPIYGKLSDIVGRKPILLIGLVIFVIGSTLCAMSNSMLTLILARVIQGIGSGAIQPLTFTIIADIYPLEKRARILGLNGSAWGIAAVIAPLLGGFIVEKLSWHWIFLINLPVGLLTMALIWFFFKEEKREHKKIKIDYVGTVLLILILLPLMLALQNIGSNNVFLPLGLVAISVISIFAFIKVERHVSDPILPLDLFKNKTFVIQNLMALLVSGFLISFEAYIPTWMQGILGLSPSMGGFAVTPSSIVWIFGSFWAGTLIKKMAPNRVIYVSLFFLFVGNGLLLLASPTTPFWYFCMLAGILGCGFGLTITTTTVTSQTVVEPENVGVATSFNTLVRTIGQSMMVSVCGIVLNTALAKGAAENSNISVDMMNKLIDPQTASSLPHQLLPKMRQILFSGLHNIYVAGLVLLLVGLIFNAFELKNKKILGSEQESIEG</sequence>
<feature type="transmembrane region" description="Helical" evidence="7">
    <location>
        <begin position="197"/>
        <end position="218"/>
    </location>
</feature>
<feature type="transmembrane region" description="Helical" evidence="7">
    <location>
        <begin position="263"/>
        <end position="284"/>
    </location>
</feature>
<feature type="transmembrane region" description="Helical" evidence="7">
    <location>
        <begin position="353"/>
        <end position="371"/>
    </location>
</feature>
<dbReference type="FunFam" id="1.20.1720.10:FF:000004">
    <property type="entry name" value="EmrB/QacA family drug resistance transporter"/>
    <property type="match status" value="1"/>
</dbReference>
<dbReference type="GO" id="GO:0005886">
    <property type="term" value="C:plasma membrane"/>
    <property type="evidence" value="ECO:0007669"/>
    <property type="project" value="UniProtKB-SubCell"/>
</dbReference>
<evidence type="ECO:0000313" key="9">
    <source>
        <dbReference type="EMBL" id="TDG74591.1"/>
    </source>
</evidence>
<accession>A0A4R5NJF7</accession>
<keyword evidence="10" id="KW-1185">Reference proteome</keyword>
<evidence type="ECO:0000256" key="2">
    <source>
        <dbReference type="ARBA" id="ARBA00022448"/>
    </source>
</evidence>
<feature type="transmembrane region" description="Helical" evidence="7">
    <location>
        <begin position="224"/>
        <end position="242"/>
    </location>
</feature>
<keyword evidence="2" id="KW-0813">Transport</keyword>
<feature type="transmembrane region" description="Helical" evidence="7">
    <location>
        <begin position="77"/>
        <end position="96"/>
    </location>
</feature>
<dbReference type="AlphaFoldDB" id="A0A4R5NJF7"/>
<dbReference type="InterPro" id="IPR011701">
    <property type="entry name" value="MFS"/>
</dbReference>
<name>A0A4R5NJF7_9LACO</name>
<dbReference type="SUPFAM" id="SSF103473">
    <property type="entry name" value="MFS general substrate transporter"/>
    <property type="match status" value="1"/>
</dbReference>
<feature type="transmembrane region" description="Helical" evidence="7">
    <location>
        <begin position="163"/>
        <end position="185"/>
    </location>
</feature>
<feature type="transmembrane region" description="Helical" evidence="7">
    <location>
        <begin position="136"/>
        <end position="157"/>
    </location>
</feature>